<evidence type="ECO:0000256" key="7">
    <source>
        <dbReference type="ARBA" id="ARBA00022737"/>
    </source>
</evidence>
<feature type="domain" description="AIG1-type G" evidence="16">
    <location>
        <begin position="20"/>
        <end position="224"/>
    </location>
</feature>
<evidence type="ECO:0000256" key="2">
    <source>
        <dbReference type="ARBA" id="ARBA00004240"/>
    </source>
</evidence>
<dbReference type="FunFam" id="3.40.50.300:FF:000536">
    <property type="entry name" value="GTPase IMAP family member 8"/>
    <property type="match status" value="1"/>
</dbReference>
<dbReference type="GO" id="GO:0005739">
    <property type="term" value="C:mitochondrion"/>
    <property type="evidence" value="ECO:0007669"/>
    <property type="project" value="UniProtKB-SubCell"/>
</dbReference>
<evidence type="ECO:0000259" key="16">
    <source>
        <dbReference type="PROSITE" id="PS51720"/>
    </source>
</evidence>
<comment type="similarity">
    <text evidence="5">Belongs to the TRAFAC class TrmE-Era-EngA-EngB-Septin-like GTPase superfamily. AIG1/Toc34/Toc159-like paraseptin GTPase family. IAN subfamily.</text>
</comment>
<dbReference type="GO" id="GO:0005829">
    <property type="term" value="C:cytosol"/>
    <property type="evidence" value="ECO:0007669"/>
    <property type="project" value="UniProtKB-SubCell"/>
</dbReference>
<comment type="function">
    <text evidence="13">Exerts an anti-apoptotic effect in the immune system and is involved in responses to infections.</text>
</comment>
<keyword evidence="7" id="KW-0677">Repeat</keyword>
<gene>
    <name evidence="17" type="primary">GIMAP8</name>
    <name evidence="17" type="ORF">AMEX_G4607</name>
</gene>
<dbReference type="GO" id="GO:0005794">
    <property type="term" value="C:Golgi apparatus"/>
    <property type="evidence" value="ECO:0007669"/>
    <property type="project" value="UniProtKB-SubCell"/>
</dbReference>
<keyword evidence="9" id="KW-0256">Endoplasmic reticulum</keyword>
<evidence type="ECO:0000256" key="11">
    <source>
        <dbReference type="ARBA" id="ARBA00023128"/>
    </source>
</evidence>
<comment type="caution">
    <text evidence="17">The sequence shown here is derived from an EMBL/GenBank/DDBJ whole genome shotgun (WGS) entry which is preliminary data.</text>
</comment>
<evidence type="ECO:0000256" key="6">
    <source>
        <dbReference type="ARBA" id="ARBA00022490"/>
    </source>
</evidence>
<proteinExistence type="inferred from homology"/>
<evidence type="ECO:0000313" key="18">
    <source>
        <dbReference type="Proteomes" id="UP000752171"/>
    </source>
</evidence>
<evidence type="ECO:0000256" key="15">
    <source>
        <dbReference type="ARBA" id="ARBA00077278"/>
    </source>
</evidence>
<accession>A0A8T2ME44</accession>
<dbReference type="PANTHER" id="PTHR10903:SF188">
    <property type="entry name" value="GTPASE IMAP FAMILY MEMBER 2-LIKE-RELATED"/>
    <property type="match status" value="1"/>
</dbReference>
<dbReference type="PROSITE" id="PS51720">
    <property type="entry name" value="G_AIG1"/>
    <property type="match status" value="2"/>
</dbReference>
<evidence type="ECO:0000256" key="14">
    <source>
        <dbReference type="ARBA" id="ARBA00073539"/>
    </source>
</evidence>
<feature type="domain" description="AIG1-type G" evidence="16">
    <location>
        <begin position="250"/>
        <end position="450"/>
    </location>
</feature>
<organism evidence="17 18">
    <name type="scientific">Astyanax mexicanus</name>
    <name type="common">Blind cave fish</name>
    <name type="synonym">Astyanax fasciatus mexicanus</name>
    <dbReference type="NCBI Taxonomy" id="7994"/>
    <lineage>
        <taxon>Eukaryota</taxon>
        <taxon>Metazoa</taxon>
        <taxon>Chordata</taxon>
        <taxon>Craniata</taxon>
        <taxon>Vertebrata</taxon>
        <taxon>Euteleostomi</taxon>
        <taxon>Actinopterygii</taxon>
        <taxon>Neopterygii</taxon>
        <taxon>Teleostei</taxon>
        <taxon>Ostariophysi</taxon>
        <taxon>Characiformes</taxon>
        <taxon>Characoidei</taxon>
        <taxon>Acestrorhamphidae</taxon>
        <taxon>Acestrorhamphinae</taxon>
        <taxon>Astyanax</taxon>
    </lineage>
</organism>
<evidence type="ECO:0000256" key="9">
    <source>
        <dbReference type="ARBA" id="ARBA00022824"/>
    </source>
</evidence>
<dbReference type="InterPro" id="IPR006703">
    <property type="entry name" value="G_AIG1"/>
</dbReference>
<dbReference type="GO" id="GO:0005783">
    <property type="term" value="C:endoplasmic reticulum"/>
    <property type="evidence" value="ECO:0007669"/>
    <property type="project" value="UniProtKB-SubCell"/>
</dbReference>
<dbReference type="InterPro" id="IPR027417">
    <property type="entry name" value="P-loop_NTPase"/>
</dbReference>
<comment type="subcellular location">
    <subcellularLocation>
        <location evidence="3">Cytoplasm</location>
        <location evidence="3">Cytosol</location>
    </subcellularLocation>
    <subcellularLocation>
        <location evidence="2">Endoplasmic reticulum</location>
    </subcellularLocation>
    <subcellularLocation>
        <location evidence="4">Golgi apparatus</location>
    </subcellularLocation>
    <subcellularLocation>
        <location evidence="1">Mitochondrion</location>
    </subcellularLocation>
</comment>
<keyword evidence="8" id="KW-0547">Nucleotide-binding</keyword>
<evidence type="ECO:0000256" key="5">
    <source>
        <dbReference type="ARBA" id="ARBA00008535"/>
    </source>
</evidence>
<dbReference type="SUPFAM" id="SSF52540">
    <property type="entry name" value="P-loop containing nucleoside triphosphate hydrolases"/>
    <property type="match status" value="2"/>
</dbReference>
<evidence type="ECO:0000313" key="17">
    <source>
        <dbReference type="EMBL" id="KAG9279131.1"/>
    </source>
</evidence>
<dbReference type="Gene3D" id="3.40.50.300">
    <property type="entry name" value="P-loop containing nucleotide triphosphate hydrolases"/>
    <property type="match status" value="2"/>
</dbReference>
<dbReference type="InterPro" id="IPR045058">
    <property type="entry name" value="GIMA/IAN/Toc"/>
</dbReference>
<keyword evidence="11" id="KW-0496">Mitochondrion</keyword>
<evidence type="ECO:0000256" key="12">
    <source>
        <dbReference type="ARBA" id="ARBA00023134"/>
    </source>
</evidence>
<evidence type="ECO:0000256" key="8">
    <source>
        <dbReference type="ARBA" id="ARBA00022741"/>
    </source>
</evidence>
<evidence type="ECO:0000256" key="13">
    <source>
        <dbReference type="ARBA" id="ARBA00056809"/>
    </source>
</evidence>
<name>A0A8T2ME44_ASTMX</name>
<evidence type="ECO:0000256" key="4">
    <source>
        <dbReference type="ARBA" id="ARBA00004555"/>
    </source>
</evidence>
<keyword evidence="6" id="KW-0963">Cytoplasm</keyword>
<keyword evidence="10" id="KW-0333">Golgi apparatus</keyword>
<sequence length="557" mass="62758">MHCNADNMAETAPFSESSSDCSVRILLLGKSGSGKSSSGNTILGKKLFTISKQQKRQKKKVITTCEEQTCQVSGREVCVIDTPDLLDPDLIEDQLKQETEKLKSLCQAGLHAVLVVFEIQEEVQNEEEMLEFARRLLGLNIMNYVMVLFTHGNDLEEDETIEQLIKEEGEALQKLMDSCSGRFHVFENKNGLKDQVPELLKKIDTLVTKNEGRFYMGQHKTSSLDHLINFSEAAVTEAAAGGALQSPEGKEQRRLVLLGKTGVGKSATGNTILGKNVFASKASSSSQTTECSSRKIERGGKEIVVIDTPGLFDTKLSQEETTKEILKCMTYSSPGPHAFLIVIRVGRFTEEEKDTVKQLKEVFENAEKFTMILFTGRDELERENQTIQQYLETCDPELKALIESCGNRYYCVDNNNNNYSQFKDLIGRIESMVAENEGKHFTDDSFSEVEQCILEIQNEKLKEKLRDIQQEQKPQSEWQQIYWSLVEESRSEALINFVLEMCIPLPMPIQTLGMISKEEKVSTINAAESKGLSRGRAVWLAIRATRRLALKKMCRVQ</sequence>
<dbReference type="Pfam" id="PF04548">
    <property type="entry name" value="AIG1"/>
    <property type="match status" value="2"/>
</dbReference>
<dbReference type="FunFam" id="3.40.50.300:FF:000366">
    <property type="entry name" value="GTPase, IMAP family member 2"/>
    <property type="match status" value="1"/>
</dbReference>
<dbReference type="GO" id="GO:0005525">
    <property type="term" value="F:GTP binding"/>
    <property type="evidence" value="ECO:0007669"/>
    <property type="project" value="UniProtKB-KW"/>
</dbReference>
<protein>
    <recommendedName>
        <fullName evidence="14">GTPase IMAP family member 8</fullName>
    </recommendedName>
    <alternativeName>
        <fullName evidence="15">Immune-associated nucleotide-binding protein 9</fullName>
    </alternativeName>
</protein>
<dbReference type="PANTHER" id="PTHR10903">
    <property type="entry name" value="GTPASE, IMAP FAMILY MEMBER-RELATED"/>
    <property type="match status" value="1"/>
</dbReference>
<evidence type="ECO:0000256" key="1">
    <source>
        <dbReference type="ARBA" id="ARBA00004173"/>
    </source>
</evidence>
<dbReference type="OrthoDB" id="8954335at2759"/>
<evidence type="ECO:0000256" key="3">
    <source>
        <dbReference type="ARBA" id="ARBA00004514"/>
    </source>
</evidence>
<keyword evidence="12" id="KW-0342">GTP-binding</keyword>
<evidence type="ECO:0000256" key="10">
    <source>
        <dbReference type="ARBA" id="ARBA00023034"/>
    </source>
</evidence>
<dbReference type="EMBL" id="JAICCE010000003">
    <property type="protein sequence ID" value="KAG9279131.1"/>
    <property type="molecule type" value="Genomic_DNA"/>
</dbReference>
<dbReference type="Proteomes" id="UP000752171">
    <property type="component" value="Unassembled WGS sequence"/>
</dbReference>
<reference evidence="17 18" key="1">
    <citation type="submission" date="2021-07" db="EMBL/GenBank/DDBJ databases">
        <authorList>
            <person name="Imarazene B."/>
            <person name="Zahm M."/>
            <person name="Klopp C."/>
            <person name="Cabau C."/>
            <person name="Beille S."/>
            <person name="Jouanno E."/>
            <person name="Castinel A."/>
            <person name="Lluch J."/>
            <person name="Gil L."/>
            <person name="Kuchtly C."/>
            <person name="Lopez Roques C."/>
            <person name="Donnadieu C."/>
            <person name="Parrinello H."/>
            <person name="Journot L."/>
            <person name="Du K."/>
            <person name="Schartl M."/>
            <person name="Retaux S."/>
            <person name="Guiguen Y."/>
        </authorList>
    </citation>
    <scope>NUCLEOTIDE SEQUENCE [LARGE SCALE GENOMIC DNA]</scope>
    <source>
        <strain evidence="17">Pach_M1</strain>
        <tissue evidence="17">Testis</tissue>
    </source>
</reference>
<dbReference type="AlphaFoldDB" id="A0A8T2ME44"/>
<dbReference type="CDD" id="cd01852">
    <property type="entry name" value="AIG1"/>
    <property type="match status" value="1"/>
</dbReference>